<dbReference type="Pfam" id="PF07729">
    <property type="entry name" value="FCD"/>
    <property type="match status" value="1"/>
</dbReference>
<feature type="compositionally biased region" description="Low complexity" evidence="5">
    <location>
        <begin position="57"/>
        <end position="68"/>
    </location>
</feature>
<accession>A0A5E4ZAJ4</accession>
<dbReference type="EMBL" id="CABPSA010000014">
    <property type="protein sequence ID" value="VVE57183.1"/>
    <property type="molecule type" value="Genomic_DNA"/>
</dbReference>
<proteinExistence type="predicted"/>
<dbReference type="PROSITE" id="PS50949">
    <property type="entry name" value="HTH_GNTR"/>
    <property type="match status" value="1"/>
</dbReference>
<dbReference type="InterPro" id="IPR008920">
    <property type="entry name" value="TF_FadR/GntR_C"/>
</dbReference>
<evidence type="ECO:0000256" key="1">
    <source>
        <dbReference type="ARBA" id="ARBA00023015"/>
    </source>
</evidence>
<feature type="compositionally biased region" description="Low complexity" evidence="5">
    <location>
        <begin position="307"/>
        <end position="332"/>
    </location>
</feature>
<keyword evidence="1" id="KW-0805">Transcription regulation</keyword>
<dbReference type="GO" id="GO:0003700">
    <property type="term" value="F:DNA-binding transcription factor activity"/>
    <property type="evidence" value="ECO:0007669"/>
    <property type="project" value="InterPro"/>
</dbReference>
<keyword evidence="3" id="KW-0804">Transcription</keyword>
<protein>
    <submittedName>
        <fullName evidence="7">GntR family transcriptional regulator</fullName>
    </submittedName>
    <submittedName>
        <fullName evidence="8">HTH-type transcriptional repressor RspR</fullName>
    </submittedName>
</protein>
<evidence type="ECO:0000259" key="6">
    <source>
        <dbReference type="PROSITE" id="PS50949"/>
    </source>
</evidence>
<evidence type="ECO:0000313" key="7">
    <source>
        <dbReference type="EMBL" id="UVA80558.1"/>
    </source>
</evidence>
<dbReference type="InterPro" id="IPR011711">
    <property type="entry name" value="GntR_C"/>
</dbReference>
<dbReference type="CDD" id="cd07377">
    <property type="entry name" value="WHTH_GntR"/>
    <property type="match status" value="1"/>
</dbReference>
<dbReference type="Gene3D" id="1.10.10.10">
    <property type="entry name" value="Winged helix-like DNA-binding domain superfamily/Winged helix DNA-binding domain"/>
    <property type="match status" value="1"/>
</dbReference>
<evidence type="ECO:0000313" key="9">
    <source>
        <dbReference type="Proteomes" id="UP000343335"/>
    </source>
</evidence>
<dbReference type="SUPFAM" id="SSF48008">
    <property type="entry name" value="GntR ligand-binding domain-like"/>
    <property type="match status" value="1"/>
</dbReference>
<feature type="region of interest" description="Disordered" evidence="5">
    <location>
        <begin position="24"/>
        <end position="76"/>
    </location>
</feature>
<feature type="coiled-coil region" evidence="4">
    <location>
        <begin position="259"/>
        <end position="286"/>
    </location>
</feature>
<evidence type="ECO:0000256" key="5">
    <source>
        <dbReference type="SAM" id="MobiDB-lite"/>
    </source>
</evidence>
<keyword evidence="10" id="KW-1185">Reference proteome</keyword>
<evidence type="ECO:0000313" key="10">
    <source>
        <dbReference type="Proteomes" id="UP001058980"/>
    </source>
</evidence>
<dbReference type="PANTHER" id="PTHR43537:SF53">
    <property type="entry name" value="HTH-TYPE TRANSCRIPTIONAL REPRESSOR NANR"/>
    <property type="match status" value="1"/>
</dbReference>
<sequence>MTLKPYCPDCPDCTDYSTSTLLPSAAMPANKPAPRARRHPASAAPDATATGLAGSRPLSLHSLHSPPSDDTLEQSAETRVETHIYRTIVDGVLAHRLTPGTKLPEPELCQLFDVGRAVVRRVLERLAHDGIVTLRPNKGAVIAEPTPEETREIFEARRALERALVELAVARVTDEDLAMLRRQLDAEHAAMHRFDQPSWARLASDFHLRVAALAGNAVLLRYLGELISRCSLIVGLYEPPGYAPCEHDEHTAIVACIERRDAAGAIDRMQSHLEELERRIETTRMRGQKSLASLLGLPETGAAQRDTATSSAQSTKATKATKSTKSTIRQRT</sequence>
<dbReference type="Gene3D" id="1.20.120.530">
    <property type="entry name" value="GntR ligand-binding domain-like"/>
    <property type="match status" value="1"/>
</dbReference>
<dbReference type="InterPro" id="IPR036390">
    <property type="entry name" value="WH_DNA-bd_sf"/>
</dbReference>
<dbReference type="Proteomes" id="UP000343335">
    <property type="component" value="Unassembled WGS sequence"/>
</dbReference>
<dbReference type="RefSeq" id="WP_246184775.1">
    <property type="nucleotide sequence ID" value="NZ_CABPSA010000014.1"/>
</dbReference>
<evidence type="ECO:0000256" key="2">
    <source>
        <dbReference type="ARBA" id="ARBA00023125"/>
    </source>
</evidence>
<evidence type="ECO:0000313" key="8">
    <source>
        <dbReference type="EMBL" id="VVE57183.1"/>
    </source>
</evidence>
<dbReference type="InterPro" id="IPR000524">
    <property type="entry name" value="Tscrpt_reg_HTH_GntR"/>
</dbReference>
<evidence type="ECO:0000256" key="3">
    <source>
        <dbReference type="ARBA" id="ARBA00023163"/>
    </source>
</evidence>
<dbReference type="PANTHER" id="PTHR43537">
    <property type="entry name" value="TRANSCRIPTIONAL REGULATOR, GNTR FAMILY"/>
    <property type="match status" value="1"/>
</dbReference>
<organism evidence="8 9">
    <name type="scientific">Pandoraea commovens</name>
    <dbReference type="NCBI Taxonomy" id="2508289"/>
    <lineage>
        <taxon>Bacteria</taxon>
        <taxon>Pseudomonadati</taxon>
        <taxon>Pseudomonadota</taxon>
        <taxon>Betaproteobacteria</taxon>
        <taxon>Burkholderiales</taxon>
        <taxon>Burkholderiaceae</taxon>
        <taxon>Pandoraea</taxon>
    </lineage>
</organism>
<dbReference type="SUPFAM" id="SSF46785">
    <property type="entry name" value="Winged helix' DNA-binding domain"/>
    <property type="match status" value="1"/>
</dbReference>
<dbReference type="GO" id="GO:0003677">
    <property type="term" value="F:DNA binding"/>
    <property type="evidence" value="ECO:0007669"/>
    <property type="project" value="UniProtKB-KW"/>
</dbReference>
<evidence type="ECO:0000256" key="4">
    <source>
        <dbReference type="SAM" id="Coils"/>
    </source>
</evidence>
<name>A0A5E4ZAJ4_9BURK</name>
<dbReference type="SMART" id="SM00895">
    <property type="entry name" value="FCD"/>
    <property type="match status" value="1"/>
</dbReference>
<dbReference type="Proteomes" id="UP001058980">
    <property type="component" value="Chromosome"/>
</dbReference>
<feature type="domain" description="HTH gntR-type" evidence="6">
    <location>
        <begin position="78"/>
        <end position="145"/>
    </location>
</feature>
<dbReference type="AlphaFoldDB" id="A0A5E4ZAJ4"/>
<gene>
    <name evidence="8" type="primary">rspR_3</name>
    <name evidence="7" type="ORF">NTU39_05950</name>
    <name evidence="8" type="ORF">PCO31010_05167</name>
</gene>
<dbReference type="Pfam" id="PF00392">
    <property type="entry name" value="GntR"/>
    <property type="match status" value="1"/>
</dbReference>
<dbReference type="InterPro" id="IPR036388">
    <property type="entry name" value="WH-like_DNA-bd_sf"/>
</dbReference>
<reference evidence="8 9" key="1">
    <citation type="submission" date="2019-08" db="EMBL/GenBank/DDBJ databases">
        <authorList>
            <person name="Peeters C."/>
        </authorList>
    </citation>
    <scope>NUCLEOTIDE SEQUENCE [LARGE SCALE GENOMIC DNA]</scope>
    <source>
        <strain evidence="8 9">LMG 31010</strain>
    </source>
</reference>
<feature type="region of interest" description="Disordered" evidence="5">
    <location>
        <begin position="299"/>
        <end position="332"/>
    </location>
</feature>
<dbReference type="EMBL" id="CP102780">
    <property type="protein sequence ID" value="UVA80558.1"/>
    <property type="molecule type" value="Genomic_DNA"/>
</dbReference>
<reference evidence="7" key="2">
    <citation type="submission" date="2022-08" db="EMBL/GenBank/DDBJ databases">
        <title>Multi-unit outbreak of Pandoraea commovens among non-cystic fibrosis intensive care patients from 2019 to 2021 in Berlin, Germany.</title>
        <authorList>
            <person name="Menzel P."/>
        </authorList>
    </citation>
    <scope>NUCLEOTIDE SEQUENCE</scope>
    <source>
        <strain evidence="7">LB-19-202-79</strain>
    </source>
</reference>
<keyword evidence="2" id="KW-0238">DNA-binding</keyword>
<dbReference type="SMART" id="SM00345">
    <property type="entry name" value="HTH_GNTR"/>
    <property type="match status" value="1"/>
</dbReference>
<keyword evidence="4" id="KW-0175">Coiled coil</keyword>